<dbReference type="InterPro" id="IPR002347">
    <property type="entry name" value="SDR_fam"/>
</dbReference>
<accession>A0A292ZMA6</accession>
<dbReference type="PRINTS" id="PR00081">
    <property type="entry name" value="GDHRDH"/>
</dbReference>
<evidence type="ECO:0000256" key="2">
    <source>
        <dbReference type="ARBA" id="ARBA00051383"/>
    </source>
</evidence>
<dbReference type="SUPFAM" id="SSF51735">
    <property type="entry name" value="NAD(P)-binding Rossmann-fold domains"/>
    <property type="match status" value="1"/>
</dbReference>
<dbReference type="Gene3D" id="3.40.50.720">
    <property type="entry name" value="NAD(P)-binding Rossmann-like Domain"/>
    <property type="match status" value="1"/>
</dbReference>
<reference evidence="3 4" key="1">
    <citation type="journal article" date="2013" name="Biodegradation">
        <title>Occurrence of 4-tert-butylphenol (4-t-BP) biodegradation in an aquatic sample caused by the presence of Spirodela polyrrhiza and isolation of a 4-t-BP-utilizing bacterium.</title>
        <authorList>
            <person name="Ogata Y."/>
            <person name="Toyama T."/>
            <person name="Yu N."/>
            <person name="Wang X."/>
            <person name="Sei K."/>
            <person name="Ike M."/>
        </authorList>
    </citation>
    <scope>NUCLEOTIDE SEQUENCE [LARGE SCALE GENOMIC DNA]</scope>
    <source>
        <strain evidence="3 4">OMI</strain>
    </source>
</reference>
<dbReference type="Proteomes" id="UP000221538">
    <property type="component" value="Unassembled WGS sequence"/>
</dbReference>
<dbReference type="PANTHER" id="PTHR43943">
    <property type="entry name" value="DEHYDROGENASE/REDUCTASE (SDR FAMILY) MEMBER 4"/>
    <property type="match status" value="1"/>
</dbReference>
<proteinExistence type="inferred from homology"/>
<dbReference type="RefSeq" id="WP_099186687.1">
    <property type="nucleotide sequence ID" value="NZ_BEWI01000032.1"/>
</dbReference>
<dbReference type="InterPro" id="IPR036291">
    <property type="entry name" value="NAD(P)-bd_dom_sf"/>
</dbReference>
<reference evidence="3 4" key="2">
    <citation type="journal article" date="2013" name="Environ. Sci. Technol.">
        <title>The 4-tert-butylphenol-utilizing bacterium Sphingobium fuliginis OMI can degrade bisphenols via phenolic ring hydroxylation and meta-cleavage pathway.</title>
        <authorList>
            <person name="Ogata Y."/>
            <person name="Goda S."/>
            <person name="Toyama T."/>
            <person name="Sei K."/>
            <person name="Ike M."/>
        </authorList>
    </citation>
    <scope>NUCLEOTIDE SEQUENCE [LARGE SCALE GENOMIC DNA]</scope>
    <source>
        <strain evidence="3 4">OMI</strain>
    </source>
</reference>
<comment type="caution">
    <text evidence="3">The sequence shown here is derived from an EMBL/GenBank/DDBJ whole genome shotgun (WGS) entry which is preliminary data.</text>
</comment>
<organism evidence="3 4">
    <name type="scientific">Sphingobium fuliginis (strain ATCC 27551)</name>
    <dbReference type="NCBI Taxonomy" id="336203"/>
    <lineage>
        <taxon>Bacteria</taxon>
        <taxon>Pseudomonadati</taxon>
        <taxon>Pseudomonadota</taxon>
        <taxon>Alphaproteobacteria</taxon>
        <taxon>Sphingomonadales</taxon>
        <taxon>Sphingomonadaceae</taxon>
        <taxon>Sphingobium</taxon>
    </lineage>
</organism>
<dbReference type="AlphaFoldDB" id="A0A292ZMA6"/>
<dbReference type="EMBL" id="BEWI01000032">
    <property type="protein sequence ID" value="GAY24114.1"/>
    <property type="molecule type" value="Genomic_DNA"/>
</dbReference>
<evidence type="ECO:0000256" key="1">
    <source>
        <dbReference type="ARBA" id="ARBA00006484"/>
    </source>
</evidence>
<name>A0A292ZMA6_SPHSA</name>
<comment type="catalytic activity">
    <reaction evidence="2">
        <text>2,5-dichlorocyclohexa-2,5-dien-1,4-diol + NAD(+) = 2,5-dichlorohydroquinone + NADH + H(+)</text>
        <dbReference type="Rhea" id="RHEA:15741"/>
        <dbReference type="ChEBI" id="CHEBI:15378"/>
        <dbReference type="ChEBI" id="CHEBI:27545"/>
        <dbReference type="ChEBI" id="CHEBI:28975"/>
        <dbReference type="ChEBI" id="CHEBI:57540"/>
        <dbReference type="ChEBI" id="CHEBI:57945"/>
    </reaction>
</comment>
<dbReference type="PANTHER" id="PTHR43943:SF2">
    <property type="entry name" value="DEHYDROGENASE_REDUCTASE 4"/>
    <property type="match status" value="1"/>
</dbReference>
<dbReference type="FunFam" id="3.40.50.720:FF:000084">
    <property type="entry name" value="Short-chain dehydrogenase reductase"/>
    <property type="match status" value="1"/>
</dbReference>
<dbReference type="NCBIfam" id="NF005559">
    <property type="entry name" value="PRK07231.1"/>
    <property type="match status" value="1"/>
</dbReference>
<sequence length="260" mass="27159">MNKLFDLSGKVAIVTGSSRGIGRAIAEALADAGAQVVISSRNLDACEEAAAAINAQMGETRATAIAADISVKDDLRALVAETERRLGPVDVLVCNAAVSSHYGPTLEIPDEEFHKIINGNILSNQWLVQLVAPGMIERQAGSIIIVASLGAYLGSGMIGTYHVSKAADLQMVRNLAVELGKHSIRVNAISPGITKTDFAKRLWEDPAGVEQVTKRTPLCRIGVPGEMAGAAVYLAAEASAFMTGQSLLIDGGMAIGPARL</sequence>
<dbReference type="Pfam" id="PF13561">
    <property type="entry name" value="adh_short_C2"/>
    <property type="match status" value="1"/>
</dbReference>
<gene>
    <name evidence="3" type="ORF">SFOMI_4692</name>
</gene>
<protein>
    <submittedName>
        <fullName evidence="3">Oxidoreductase</fullName>
    </submittedName>
</protein>
<comment type="similarity">
    <text evidence="1">Belongs to the short-chain dehydrogenases/reductases (SDR) family.</text>
</comment>
<evidence type="ECO:0000313" key="3">
    <source>
        <dbReference type="EMBL" id="GAY24114.1"/>
    </source>
</evidence>
<evidence type="ECO:0000313" key="4">
    <source>
        <dbReference type="Proteomes" id="UP000221538"/>
    </source>
</evidence>
<dbReference type="PRINTS" id="PR00080">
    <property type="entry name" value="SDRFAMILY"/>
</dbReference>